<name>N6UDF4_9HYPH</name>
<dbReference type="EMBL" id="AGWC01000009">
    <property type="protein sequence ID" value="ENN90589.1"/>
    <property type="molecule type" value="Genomic_DNA"/>
</dbReference>
<dbReference type="Proteomes" id="UP000014242">
    <property type="component" value="Unassembled WGS sequence"/>
</dbReference>
<sequence length="487" mass="54527">MAFFSVAEYRPDIADINGLFTDELVNVLPADGSYIPMPSFSPLSQPCPDTILGAIAVRTKNGVSIIVGTEQKIYLLDNTSMQWKDISQKGKTYFANIDAPWSFALFGDYVIAVNANDKPQVIDIDHDETFRDLGGNPPQAGIVRVWGDFVCLMKLTEHPRRVHWSGLNDAEFWTVGKKSCDYQDFPDGGYVQGATETTNPLIFMRSAIYAGSFIPGSKIIFSFQKIHDKRGAKTSESIVCRGDLAFFIDEGGFYQITIDGHITPIGFEKVDRTMITRINQSSLPILWSAIDGVYTRVYWMIDLDENTQERTLLIYDWGLQKWSVATVNIAVILPIFSAGYSLEGLDRVSCSLDDLPFSLDSKVWQNEAPVLGAFDQQGRLGSFSGEPMACVVTSQEMGQTSGIMTRVSNIMPQVNSTEFYVSVGMRLRQSIEEKIVWFPERQPSSHTGQVRCRVRARFYRFKLRIPEGANWSHITGFDVALKSAGLR</sequence>
<organism evidence="1 2">
    <name type="scientific">Bartonella schoenbuchensis m07a</name>
    <dbReference type="NCBI Taxonomy" id="1094496"/>
    <lineage>
        <taxon>Bacteria</taxon>
        <taxon>Pseudomonadati</taxon>
        <taxon>Pseudomonadota</taxon>
        <taxon>Alphaproteobacteria</taxon>
        <taxon>Hyphomicrobiales</taxon>
        <taxon>Bartonellaceae</taxon>
        <taxon>Bartonella</taxon>
    </lineage>
</organism>
<dbReference type="eggNOG" id="ENOG50308VJ">
    <property type="taxonomic scope" value="Bacteria"/>
</dbReference>
<dbReference type="HOGENOM" id="CLU_043375_0_0_5"/>
<reference evidence="1 2" key="1">
    <citation type="journal article" date="2013" name="PLoS Genet.">
        <title>A gene transfer agent and a dynamic repertoire of secretion systems hold the keys to the explosive radiation of the emerging pathogen Bartonella.</title>
        <authorList>
            <person name="Guy L."/>
            <person name="Nystedt B."/>
            <person name="Toft C."/>
            <person name="Zaremba-Niedzwiedzka K."/>
            <person name="Berglund E.C."/>
            <person name="Granberg F."/>
            <person name="Naslund K."/>
            <person name="Eriksson A.S."/>
            <person name="Andersson S.G."/>
        </authorList>
    </citation>
    <scope>NUCLEOTIDE SEQUENCE [LARGE SCALE GENOMIC DNA]</scope>
    <source>
        <strain evidence="2">m07a</strain>
    </source>
</reference>
<accession>N6UDF4</accession>
<keyword evidence="2" id="KW-1185">Reference proteome</keyword>
<protein>
    <recommendedName>
        <fullName evidence="3">Phage protein</fullName>
    </recommendedName>
</protein>
<evidence type="ECO:0000313" key="1">
    <source>
        <dbReference type="EMBL" id="ENN90589.1"/>
    </source>
</evidence>
<evidence type="ECO:0008006" key="3">
    <source>
        <dbReference type="Google" id="ProtNLM"/>
    </source>
</evidence>
<comment type="caution">
    <text evidence="1">The sequence shown here is derived from an EMBL/GenBank/DDBJ whole genome shotgun (WGS) entry which is preliminary data.</text>
</comment>
<dbReference type="PATRIC" id="fig|1094496.3.peg.1235"/>
<evidence type="ECO:0000313" key="2">
    <source>
        <dbReference type="Proteomes" id="UP000014242"/>
    </source>
</evidence>
<dbReference type="AlphaFoldDB" id="N6UDF4"/>
<dbReference type="RefSeq" id="WP_010704286.1">
    <property type="nucleotide sequence ID" value="NZ_KB915629.1"/>
</dbReference>
<proteinExistence type="predicted"/>
<gene>
    <name evidence="1" type="ORF">m07a_12000</name>
</gene>